<evidence type="ECO:0000313" key="3">
    <source>
        <dbReference type="EMBL" id="TKI89139.1"/>
    </source>
</evidence>
<reference evidence="4 5" key="1">
    <citation type="journal article" date="2019" name="Environ. Microbiol.">
        <title>An active ?-lactamase is a part of an orchestrated cell wall stress resistance network of Bacillus subtilis and related rhizosphere species.</title>
        <authorList>
            <person name="Bucher T."/>
            <person name="Keren-Paz A."/>
            <person name="Hausser J."/>
            <person name="Olender T."/>
            <person name="Cytryn E."/>
            <person name="Kolodkin-Gal I."/>
        </authorList>
    </citation>
    <scope>NUCLEOTIDE SEQUENCE [LARGE SCALE GENOMIC DNA]</scope>
    <source>
        <strain evidence="3 4">I5</strain>
        <strain evidence="2 5">I71</strain>
    </source>
</reference>
<dbReference type="Proteomes" id="UP000306037">
    <property type="component" value="Unassembled WGS sequence"/>
</dbReference>
<dbReference type="Proteomes" id="UP000305222">
    <property type="component" value="Unassembled WGS sequence"/>
</dbReference>
<dbReference type="EMBL" id="SZOM01000049">
    <property type="protein sequence ID" value="TKH17787.1"/>
    <property type="molecule type" value="Genomic_DNA"/>
</dbReference>
<dbReference type="GO" id="GO:0050135">
    <property type="term" value="F:NADP+ nucleosidase activity"/>
    <property type="evidence" value="ECO:0007669"/>
    <property type="project" value="InterPro"/>
</dbReference>
<evidence type="ECO:0000313" key="2">
    <source>
        <dbReference type="EMBL" id="TKH17787.1"/>
    </source>
</evidence>
<protein>
    <recommendedName>
        <fullName evidence="1">CD-NTase-associated protein 12/Pycsar effector protein TIR domain-containing protein</fullName>
    </recommendedName>
</protein>
<comment type="caution">
    <text evidence="2">The sequence shown here is derived from an EMBL/GenBank/DDBJ whole genome shotgun (WGS) entry which is preliminary data.</text>
</comment>
<dbReference type="AlphaFoldDB" id="A0A4U2N0W3"/>
<dbReference type="Pfam" id="PF10137">
    <property type="entry name" value="CAP12-PCTIR_TIR"/>
    <property type="match status" value="1"/>
</dbReference>
<name>A0A4U2N0W3_9BACI</name>
<accession>A0A4U2N0W3</accession>
<proteinExistence type="predicted"/>
<evidence type="ECO:0000259" key="1">
    <source>
        <dbReference type="Pfam" id="PF10137"/>
    </source>
</evidence>
<dbReference type="EMBL" id="SZON01001962">
    <property type="protein sequence ID" value="TKI89139.1"/>
    <property type="molecule type" value="Genomic_DNA"/>
</dbReference>
<sequence length="253" mass="29167">MNATVFQMKKIMKDIRNYNKEWRYIDAFQRFVSVLNDCAIKLELPEFQFESFHFSNTGKTINDIGYDSLINHINLLEEMIPNLTSHKTEKENKNDSQKTPSESIKNRVFIVHGRDRTALLETEGILNRAGLEPIVLNRMANGGLTLIEKFEKYSDVKYAIILLTPDDIGALYENVPLESLNLKFRARQNVVFELGFFIGKLGRLNVCCLHKSTVELPTDIHGLAYLPYNESVEEVEFSLLKELKEAEIEVQTF</sequence>
<organism evidence="2 5">
    <name type="scientific">Bacillus wiedmannii</name>
    <dbReference type="NCBI Taxonomy" id="1890302"/>
    <lineage>
        <taxon>Bacteria</taxon>
        <taxon>Bacillati</taxon>
        <taxon>Bacillota</taxon>
        <taxon>Bacilli</taxon>
        <taxon>Bacillales</taxon>
        <taxon>Bacillaceae</taxon>
        <taxon>Bacillus</taxon>
        <taxon>Bacillus cereus group</taxon>
    </lineage>
</organism>
<evidence type="ECO:0000313" key="4">
    <source>
        <dbReference type="Proteomes" id="UP000305222"/>
    </source>
</evidence>
<dbReference type="InterPro" id="IPR019302">
    <property type="entry name" value="CAP12/PCTIR_TIR_dom"/>
</dbReference>
<feature type="domain" description="CD-NTase-associated protein 12/Pycsar effector protein TIR" evidence="1">
    <location>
        <begin position="107"/>
        <end position="229"/>
    </location>
</feature>
<evidence type="ECO:0000313" key="5">
    <source>
        <dbReference type="Proteomes" id="UP000306037"/>
    </source>
</evidence>
<gene>
    <name evidence="2" type="ORF">FC694_07755</name>
    <name evidence="3" type="ORF">FC699_26675</name>
</gene>